<dbReference type="InterPro" id="IPR004807">
    <property type="entry name" value="UvrB"/>
</dbReference>
<keyword evidence="2" id="KW-0067">ATP-binding</keyword>
<dbReference type="GO" id="GO:0003677">
    <property type="term" value="F:DNA binding"/>
    <property type="evidence" value="ECO:0007669"/>
    <property type="project" value="InterPro"/>
</dbReference>
<name>A0A8I0HBJ7_XANCI</name>
<evidence type="ECO:0000313" key="5">
    <source>
        <dbReference type="Proteomes" id="UP000653002"/>
    </source>
</evidence>
<dbReference type="AlphaFoldDB" id="A0A8I0HBJ7"/>
<evidence type="ECO:0000259" key="3">
    <source>
        <dbReference type="Pfam" id="PF17757"/>
    </source>
</evidence>
<gene>
    <name evidence="4" type="ORF">GUH15_22665</name>
</gene>
<keyword evidence="1" id="KW-0547">Nucleotide-binding</keyword>
<reference evidence="4" key="1">
    <citation type="submission" date="2020-01" db="EMBL/GenBank/DDBJ databases">
        <authorList>
            <person name="Richard D."/>
        </authorList>
    </citation>
    <scope>NUCLEOTIDE SEQUENCE</scope>
    <source>
        <strain evidence="4">JP541</strain>
    </source>
</reference>
<dbReference type="SUPFAM" id="SSF52540">
    <property type="entry name" value="P-loop containing nucleoside triphosphate hydrolases"/>
    <property type="match status" value="1"/>
</dbReference>
<dbReference type="EMBL" id="JAABFR010001716">
    <property type="protein sequence ID" value="MBD4338805.1"/>
    <property type="molecule type" value="Genomic_DNA"/>
</dbReference>
<dbReference type="Gene3D" id="3.30.2060.10">
    <property type="entry name" value="Penicillin-binding protein 1b domain"/>
    <property type="match status" value="1"/>
</dbReference>
<organism evidence="4 5">
    <name type="scientific">Xanthomonas citri pv. citri</name>
    <dbReference type="NCBI Taxonomy" id="611301"/>
    <lineage>
        <taxon>Bacteria</taxon>
        <taxon>Pseudomonadati</taxon>
        <taxon>Pseudomonadota</taxon>
        <taxon>Gammaproteobacteria</taxon>
        <taxon>Lysobacterales</taxon>
        <taxon>Lysobacteraceae</taxon>
        <taxon>Xanthomonas</taxon>
    </lineage>
</organism>
<feature type="non-terminal residue" evidence="4">
    <location>
        <position position="90"/>
    </location>
</feature>
<evidence type="ECO:0000313" key="4">
    <source>
        <dbReference type="EMBL" id="MBD4338805.1"/>
    </source>
</evidence>
<protein>
    <recommendedName>
        <fullName evidence="3">UvrB interaction domain-containing protein</fullName>
    </recommendedName>
</protein>
<accession>A0A8I0HBJ7</accession>
<dbReference type="Gene3D" id="3.40.50.11180">
    <property type="match status" value="1"/>
</dbReference>
<feature type="non-terminal residue" evidence="4">
    <location>
        <position position="1"/>
    </location>
</feature>
<evidence type="ECO:0000256" key="2">
    <source>
        <dbReference type="ARBA" id="ARBA00022840"/>
    </source>
</evidence>
<feature type="domain" description="UvrB interaction" evidence="3">
    <location>
        <begin position="47"/>
        <end position="90"/>
    </location>
</feature>
<dbReference type="PANTHER" id="PTHR24029:SF1">
    <property type="entry name" value="TRANSCRIPTION-REPAIR-COUPLING FACTOR"/>
    <property type="match status" value="1"/>
</dbReference>
<dbReference type="Pfam" id="PF17757">
    <property type="entry name" value="UvrB_inter"/>
    <property type="match status" value="1"/>
</dbReference>
<dbReference type="InterPro" id="IPR027417">
    <property type="entry name" value="P-loop_NTPase"/>
</dbReference>
<dbReference type="InterPro" id="IPR041471">
    <property type="entry name" value="UvrB_inter"/>
</dbReference>
<sequence length="90" mass="9826">SQELTSKRLRTAARLIKGEPCLVVAPIEAVMQRMAPPSVISAFTQTVRTGMVIEPASLLKKFIDAGYSREEMCEGRGQVCLRGGCIDIFP</sequence>
<evidence type="ECO:0000256" key="1">
    <source>
        <dbReference type="ARBA" id="ARBA00022741"/>
    </source>
</evidence>
<dbReference type="GO" id="GO:0016887">
    <property type="term" value="F:ATP hydrolysis activity"/>
    <property type="evidence" value="ECO:0007669"/>
    <property type="project" value="InterPro"/>
</dbReference>
<dbReference type="PANTHER" id="PTHR24029">
    <property type="entry name" value="UVRABC SYSTEM PROTEIN B"/>
    <property type="match status" value="1"/>
</dbReference>
<dbReference type="GO" id="GO:0006289">
    <property type="term" value="P:nucleotide-excision repair"/>
    <property type="evidence" value="ECO:0007669"/>
    <property type="project" value="InterPro"/>
</dbReference>
<proteinExistence type="predicted"/>
<dbReference type="Proteomes" id="UP000653002">
    <property type="component" value="Unassembled WGS sequence"/>
</dbReference>
<dbReference type="GO" id="GO:0005524">
    <property type="term" value="F:ATP binding"/>
    <property type="evidence" value="ECO:0007669"/>
    <property type="project" value="UniProtKB-KW"/>
</dbReference>
<comment type="caution">
    <text evidence="4">The sequence shown here is derived from an EMBL/GenBank/DDBJ whole genome shotgun (WGS) entry which is preliminary data.</text>
</comment>
<dbReference type="GO" id="GO:0009380">
    <property type="term" value="C:excinuclease repair complex"/>
    <property type="evidence" value="ECO:0007669"/>
    <property type="project" value="InterPro"/>
</dbReference>